<dbReference type="InterPro" id="IPR041718">
    <property type="entry name" value="IS607_transposase-like"/>
</dbReference>
<accession>A0A9J6P129</accession>
<dbReference type="NCBIfam" id="NF033518">
    <property type="entry name" value="transpos_IS607"/>
    <property type="match status" value="1"/>
</dbReference>
<dbReference type="EMBL" id="JAGSOJ010000001">
    <property type="protein sequence ID" value="MCM1989152.1"/>
    <property type="molecule type" value="Genomic_DNA"/>
</dbReference>
<dbReference type="PROSITE" id="PS51736">
    <property type="entry name" value="RECOMBINASES_3"/>
    <property type="match status" value="1"/>
</dbReference>
<dbReference type="FunFam" id="3.40.50.1390:FF:000002">
    <property type="entry name" value="ORF1 in transposon ISC1904"/>
    <property type="match status" value="1"/>
</dbReference>
<reference evidence="3" key="2">
    <citation type="submission" date="2021-04" db="EMBL/GenBank/DDBJ databases">
        <authorList>
            <person name="Dong X."/>
        </authorList>
    </citation>
    <scope>NUCLEOTIDE SEQUENCE</scope>
    <source>
        <strain evidence="3">ZWT</strain>
    </source>
</reference>
<dbReference type="NCBIfam" id="TIGR01764">
    <property type="entry name" value="excise"/>
    <property type="match status" value="1"/>
</dbReference>
<protein>
    <submittedName>
        <fullName evidence="3">IS607 family transposase</fullName>
    </submittedName>
</protein>
<dbReference type="SUPFAM" id="SSF53041">
    <property type="entry name" value="Resolvase-like"/>
    <property type="match status" value="1"/>
</dbReference>
<dbReference type="InterPro" id="IPR036162">
    <property type="entry name" value="Resolvase-like_N_sf"/>
</dbReference>
<dbReference type="CDD" id="cd04762">
    <property type="entry name" value="HTH_MerR-trunc"/>
    <property type="match status" value="1"/>
</dbReference>
<evidence type="ECO:0000259" key="1">
    <source>
        <dbReference type="PROSITE" id="PS50937"/>
    </source>
</evidence>
<comment type="caution">
    <text evidence="3">The sequence shown here is derived from an EMBL/GenBank/DDBJ whole genome shotgun (WGS) entry which is preliminary data.</text>
</comment>
<dbReference type="InterPro" id="IPR051491">
    <property type="entry name" value="Recombinase/Transposase-rel"/>
</dbReference>
<reference evidence="3" key="1">
    <citation type="journal article" date="2021" name="mSystems">
        <title>Bacteria and Archaea Synergistically Convert Glycine Betaine to Biogenic Methane in the Formosa Cold Seep of the South China Sea.</title>
        <authorList>
            <person name="Li L."/>
            <person name="Zhang W."/>
            <person name="Zhang S."/>
            <person name="Song L."/>
            <person name="Sun Q."/>
            <person name="Zhang H."/>
            <person name="Xiang H."/>
            <person name="Dong X."/>
        </authorList>
    </citation>
    <scope>NUCLEOTIDE SEQUENCE</scope>
    <source>
        <strain evidence="3">ZWT</strain>
    </source>
</reference>
<keyword evidence="4" id="KW-1185">Reference proteome</keyword>
<dbReference type="InterPro" id="IPR009061">
    <property type="entry name" value="DNA-bd_dom_put_sf"/>
</dbReference>
<dbReference type="InterPro" id="IPR041657">
    <property type="entry name" value="HTH_17"/>
</dbReference>
<dbReference type="AlphaFoldDB" id="A0A9J6P129"/>
<dbReference type="SUPFAM" id="SSF46955">
    <property type="entry name" value="Putative DNA-binding domain"/>
    <property type="match status" value="1"/>
</dbReference>
<dbReference type="Proteomes" id="UP001056429">
    <property type="component" value="Unassembled WGS sequence"/>
</dbReference>
<dbReference type="InterPro" id="IPR000551">
    <property type="entry name" value="MerR-type_HTH_dom"/>
</dbReference>
<dbReference type="Gene3D" id="3.40.50.1390">
    <property type="entry name" value="Resolvase, N-terminal catalytic domain"/>
    <property type="match status" value="1"/>
</dbReference>
<feature type="domain" description="Resolvase/invertase-type recombinase catalytic" evidence="2">
    <location>
        <begin position="73"/>
        <end position="212"/>
    </location>
</feature>
<evidence type="ECO:0000313" key="4">
    <source>
        <dbReference type="Proteomes" id="UP001056429"/>
    </source>
</evidence>
<dbReference type="GO" id="GO:0006355">
    <property type="term" value="P:regulation of DNA-templated transcription"/>
    <property type="evidence" value="ECO:0007669"/>
    <property type="project" value="InterPro"/>
</dbReference>
<dbReference type="CDD" id="cd03769">
    <property type="entry name" value="SR_IS607_transposase_like"/>
    <property type="match status" value="1"/>
</dbReference>
<dbReference type="PROSITE" id="PS50937">
    <property type="entry name" value="HTH_MERR_2"/>
    <property type="match status" value="1"/>
</dbReference>
<dbReference type="SMART" id="SM00857">
    <property type="entry name" value="Resolvase"/>
    <property type="match status" value="1"/>
</dbReference>
<dbReference type="InterPro" id="IPR010093">
    <property type="entry name" value="SinI_DNA-bd"/>
</dbReference>
<dbReference type="Gene3D" id="1.10.287.2170">
    <property type="match status" value="1"/>
</dbReference>
<dbReference type="Pfam" id="PF00239">
    <property type="entry name" value="Resolvase"/>
    <property type="match status" value="1"/>
</dbReference>
<gene>
    <name evidence="3" type="ORF">KDK92_05320</name>
</gene>
<dbReference type="SMART" id="SM00422">
    <property type="entry name" value="HTH_MERR"/>
    <property type="match status" value="1"/>
</dbReference>
<organism evidence="3 4">
    <name type="scientific">Oceanirhabdus seepicola</name>
    <dbReference type="NCBI Taxonomy" id="2828781"/>
    <lineage>
        <taxon>Bacteria</taxon>
        <taxon>Bacillati</taxon>
        <taxon>Bacillota</taxon>
        <taxon>Clostridia</taxon>
        <taxon>Eubacteriales</taxon>
        <taxon>Clostridiaceae</taxon>
        <taxon>Oceanirhabdus</taxon>
    </lineage>
</organism>
<sequence>MNTLDNCCPYSKYGGDFVLSVSEASEYLGVSISTMRRWEKEGKLIPHRTSGKHRRYDKNDLIKLRNKKDNVKITVGYCRVSSKEKIEELKNQVKNVSQFCIAKGYQFKIIQDLGSGLNYSKKGLDELIELICAEEIDRIVINYKDRIIRFGYEIISKLCDIYNVEIEVINHTEDKEYKEELLEDVLSIITDFSCKLYGNRSQRALKIRKENSDLFKKTGA</sequence>
<dbReference type="PANTHER" id="PTHR36172:SF1">
    <property type="entry name" value="RESOLVASE-RELATED"/>
    <property type="match status" value="1"/>
</dbReference>
<dbReference type="PANTHER" id="PTHR36172">
    <property type="match status" value="1"/>
</dbReference>
<proteinExistence type="predicted"/>
<dbReference type="Pfam" id="PF12728">
    <property type="entry name" value="HTH_17"/>
    <property type="match status" value="1"/>
</dbReference>
<dbReference type="GO" id="GO:0003677">
    <property type="term" value="F:DNA binding"/>
    <property type="evidence" value="ECO:0007669"/>
    <property type="project" value="InterPro"/>
</dbReference>
<evidence type="ECO:0000313" key="3">
    <source>
        <dbReference type="EMBL" id="MCM1989152.1"/>
    </source>
</evidence>
<evidence type="ECO:0000259" key="2">
    <source>
        <dbReference type="PROSITE" id="PS51736"/>
    </source>
</evidence>
<name>A0A9J6P129_9CLOT</name>
<dbReference type="InterPro" id="IPR006119">
    <property type="entry name" value="Resolv_N"/>
</dbReference>
<feature type="domain" description="HTH merR-type" evidence="1">
    <location>
        <begin position="18"/>
        <end position="65"/>
    </location>
</feature>
<dbReference type="GO" id="GO:0000150">
    <property type="term" value="F:DNA strand exchange activity"/>
    <property type="evidence" value="ECO:0007669"/>
    <property type="project" value="InterPro"/>
</dbReference>
<dbReference type="InterPro" id="IPR048046">
    <property type="entry name" value="Transpos_IS607"/>
</dbReference>
<dbReference type="Gene3D" id="1.10.1660.10">
    <property type="match status" value="1"/>
</dbReference>